<sequence>MPDAGLLVSADPFRCRSWALNARLEDDLTEASCRAEIDSVARNGQLVPVIGRTLAGDADFDIEVICGTRRLFIARQLNVPLRVEIRSLTDQQAAVAVEAENALRRQASAYERGLWLAKLLRRNLFGSQDQMARE</sequence>
<dbReference type="SUPFAM" id="SSF110849">
    <property type="entry name" value="ParB/Sulfiredoxin"/>
    <property type="match status" value="1"/>
</dbReference>
<dbReference type="AlphaFoldDB" id="T0Y4M4"/>
<reference evidence="2" key="2">
    <citation type="journal article" date="2014" name="ISME J.">
        <title>Microbial stratification in low pH oxic and suboxic macroscopic growths along an acid mine drainage.</title>
        <authorList>
            <person name="Mendez-Garcia C."/>
            <person name="Mesa V."/>
            <person name="Sprenger R.R."/>
            <person name="Richter M."/>
            <person name="Diez M.S."/>
            <person name="Solano J."/>
            <person name="Bargiela R."/>
            <person name="Golyshina O.V."/>
            <person name="Manteca A."/>
            <person name="Ramos J.L."/>
            <person name="Gallego J.R."/>
            <person name="Llorente I."/>
            <person name="Martins Dos Santos V.A."/>
            <person name="Jensen O.N."/>
            <person name="Pelaez A.I."/>
            <person name="Sanchez J."/>
            <person name="Ferrer M."/>
        </authorList>
    </citation>
    <scope>NUCLEOTIDE SEQUENCE</scope>
</reference>
<protein>
    <submittedName>
        <fullName evidence="2">Replication protein B</fullName>
    </submittedName>
</protein>
<proteinExistence type="predicted"/>
<evidence type="ECO:0000313" key="2">
    <source>
        <dbReference type="EMBL" id="EQD30026.1"/>
    </source>
</evidence>
<dbReference type="InterPro" id="IPR036086">
    <property type="entry name" value="ParB/Sulfiredoxin_sf"/>
</dbReference>
<evidence type="ECO:0000259" key="1">
    <source>
        <dbReference type="SMART" id="SM00470"/>
    </source>
</evidence>
<organism evidence="2">
    <name type="scientific">mine drainage metagenome</name>
    <dbReference type="NCBI Taxonomy" id="410659"/>
    <lineage>
        <taxon>unclassified sequences</taxon>
        <taxon>metagenomes</taxon>
        <taxon>ecological metagenomes</taxon>
    </lineage>
</organism>
<comment type="caution">
    <text evidence="2">The sequence shown here is derived from an EMBL/GenBank/DDBJ whole genome shotgun (WGS) entry which is preliminary data.</text>
</comment>
<feature type="non-terminal residue" evidence="2">
    <location>
        <position position="134"/>
    </location>
</feature>
<gene>
    <name evidence="2" type="ORF">B1A_20396</name>
</gene>
<feature type="domain" description="ParB-like N-terminal" evidence="1">
    <location>
        <begin position="8"/>
        <end position="102"/>
    </location>
</feature>
<reference evidence="2" key="1">
    <citation type="submission" date="2013-08" db="EMBL/GenBank/DDBJ databases">
        <authorList>
            <person name="Mendez C."/>
            <person name="Richter M."/>
            <person name="Ferrer M."/>
            <person name="Sanchez J."/>
        </authorList>
    </citation>
    <scope>NUCLEOTIDE SEQUENCE</scope>
</reference>
<dbReference type="InterPro" id="IPR003115">
    <property type="entry name" value="ParB_N"/>
</dbReference>
<dbReference type="SMART" id="SM00470">
    <property type="entry name" value="ParB"/>
    <property type="match status" value="1"/>
</dbReference>
<accession>T0Y4M4</accession>
<dbReference type="EMBL" id="AUZX01015048">
    <property type="protein sequence ID" value="EQD30026.1"/>
    <property type="molecule type" value="Genomic_DNA"/>
</dbReference>
<name>T0Y4M4_9ZZZZ</name>